<reference evidence="1" key="2">
    <citation type="submission" date="2021-10" db="EMBL/GenBank/DDBJ databases">
        <authorList>
            <person name="Piombo E."/>
        </authorList>
    </citation>
    <scope>NUCLEOTIDE SEQUENCE</scope>
</reference>
<accession>A0ACA9TJW7</accession>
<gene>
    <name evidence="1" type="ORF">CRV2_00002624</name>
</gene>
<evidence type="ECO:0000313" key="2">
    <source>
        <dbReference type="Proteomes" id="UP000836387"/>
    </source>
</evidence>
<proteinExistence type="predicted"/>
<evidence type="ECO:0000313" key="1">
    <source>
        <dbReference type="EMBL" id="CAG9941198.1"/>
    </source>
</evidence>
<dbReference type="EMBL" id="CADEHS020000005">
    <property type="protein sequence ID" value="CAG9941198.1"/>
    <property type="molecule type" value="Genomic_DNA"/>
</dbReference>
<protein>
    <submittedName>
        <fullName evidence="1">Uncharacterized protein</fullName>
    </submittedName>
</protein>
<sequence length="278" mass="30623">MPSGSDNEDNKKWGFGQVMPVVLLAAPLVPVVEATIRTYLYRDGKVVTTGSAGLGRGSLDGTTNDPTDQAPLSNITIQSLDPAPPTESDAETQNDALPLMSPRIAPRQELEHEYQTDPVRAEIKRVVDCDQLLNHEAMILATMFPQIGGVICISILLIPGDLVTVFSRIGRSEAANIAFSIVLMPSMWSGYFCISLCYLSFWTNVREGRLKRTTVRFLCLFWAVMYGSSVAFIFFFPYNQVGVTAAFGPFGFAILVPLVYTPFRLRALRGTEQQMGAR</sequence>
<comment type="caution">
    <text evidence="1">The sequence shown here is derived from an EMBL/GenBank/DDBJ whole genome shotgun (WGS) entry which is preliminary data.</text>
</comment>
<name>A0ACA9TJW7_BIOOC</name>
<dbReference type="Proteomes" id="UP000836387">
    <property type="component" value="Unassembled WGS sequence"/>
</dbReference>
<organism evidence="1 2">
    <name type="scientific">Clonostachys rosea f. rosea IK726</name>
    <dbReference type="NCBI Taxonomy" id="1349383"/>
    <lineage>
        <taxon>Eukaryota</taxon>
        <taxon>Fungi</taxon>
        <taxon>Dikarya</taxon>
        <taxon>Ascomycota</taxon>
        <taxon>Pezizomycotina</taxon>
        <taxon>Sordariomycetes</taxon>
        <taxon>Hypocreomycetidae</taxon>
        <taxon>Hypocreales</taxon>
        <taxon>Bionectriaceae</taxon>
        <taxon>Clonostachys</taxon>
    </lineage>
</organism>
<keyword evidence="2" id="KW-1185">Reference proteome</keyword>
<reference evidence="1" key="1">
    <citation type="submission" date="2020-04" db="EMBL/GenBank/DDBJ databases">
        <authorList>
            <person name="Broberg M."/>
        </authorList>
    </citation>
    <scope>NUCLEOTIDE SEQUENCE</scope>
</reference>